<protein>
    <submittedName>
        <fullName evidence="1">Endodeoxyribonuclease RusA</fullName>
    </submittedName>
</protein>
<evidence type="ECO:0000313" key="1">
    <source>
        <dbReference type="EMBL" id="DAD92349.1"/>
    </source>
</evidence>
<accession>A0A8S5NBY4</accession>
<dbReference type="Gene3D" id="3.30.1330.70">
    <property type="entry name" value="Holliday junction resolvase RusA"/>
    <property type="match status" value="1"/>
</dbReference>
<dbReference type="GO" id="GO:0006310">
    <property type="term" value="P:DNA recombination"/>
    <property type="evidence" value="ECO:0007669"/>
    <property type="project" value="InterPro"/>
</dbReference>
<proteinExistence type="predicted"/>
<dbReference type="GO" id="GO:0006281">
    <property type="term" value="P:DNA repair"/>
    <property type="evidence" value="ECO:0007669"/>
    <property type="project" value="InterPro"/>
</dbReference>
<dbReference type="EMBL" id="BK015133">
    <property type="protein sequence ID" value="DAD92349.1"/>
    <property type="molecule type" value="Genomic_DNA"/>
</dbReference>
<sequence length="132" mass="15314">MVIEFFLSMKKIPTTTHQQKKVAVVNGKPKFYEPQKLKEARDLFSTLLAPYTPNEKIEGPIRLTVKWLFPKIKKATHGQYKTTKPDTDNLQKLLKDCMTDLGYWYDDAQVASEIAEKFWSDTVGIYVKVEQL</sequence>
<dbReference type="SUPFAM" id="SSF103084">
    <property type="entry name" value="Holliday junction resolvase RusA"/>
    <property type="match status" value="1"/>
</dbReference>
<dbReference type="Pfam" id="PF05866">
    <property type="entry name" value="RusA"/>
    <property type="match status" value="1"/>
</dbReference>
<dbReference type="InterPro" id="IPR008822">
    <property type="entry name" value="Endonuclease_RusA-like"/>
</dbReference>
<dbReference type="GO" id="GO:0000287">
    <property type="term" value="F:magnesium ion binding"/>
    <property type="evidence" value="ECO:0007669"/>
    <property type="project" value="InterPro"/>
</dbReference>
<name>A0A8S5NBY4_9CAUD</name>
<reference evidence="1" key="1">
    <citation type="journal article" date="2021" name="Proc. Natl. Acad. Sci. U.S.A.">
        <title>A Catalog of Tens of Thousands of Viruses from Human Metagenomes Reveals Hidden Associations with Chronic Diseases.</title>
        <authorList>
            <person name="Tisza M.J."/>
            <person name="Buck C.B."/>
        </authorList>
    </citation>
    <scope>NUCLEOTIDE SEQUENCE</scope>
    <source>
        <strain evidence="1">CtzXg6</strain>
    </source>
</reference>
<organism evidence="1">
    <name type="scientific">Siphoviridae sp. ctzXg6</name>
    <dbReference type="NCBI Taxonomy" id="2826531"/>
    <lineage>
        <taxon>Viruses</taxon>
        <taxon>Duplodnaviria</taxon>
        <taxon>Heunggongvirae</taxon>
        <taxon>Uroviricota</taxon>
        <taxon>Caudoviricetes</taxon>
    </lineage>
</organism>
<dbReference type="InterPro" id="IPR036614">
    <property type="entry name" value="RusA-like_sf"/>
</dbReference>